<dbReference type="CDD" id="cd06257">
    <property type="entry name" value="DnaJ"/>
    <property type="match status" value="1"/>
</dbReference>
<dbReference type="SMART" id="SM00271">
    <property type="entry name" value="DnaJ"/>
    <property type="match status" value="1"/>
</dbReference>
<dbReference type="PROSITE" id="PS50076">
    <property type="entry name" value="DNAJ_2"/>
    <property type="match status" value="1"/>
</dbReference>
<dbReference type="Gene3D" id="1.10.287.110">
    <property type="entry name" value="DnaJ domain"/>
    <property type="match status" value="1"/>
</dbReference>
<evidence type="ECO:0000313" key="4">
    <source>
        <dbReference type="EMBL" id="CAB9500192.1"/>
    </source>
</evidence>
<dbReference type="SUPFAM" id="SSF46565">
    <property type="entry name" value="Chaperone J-domain"/>
    <property type="match status" value="1"/>
</dbReference>
<dbReference type="PANTHER" id="PTHR44272:SF3">
    <property type="entry name" value="J DOMAIN-CONTAINING PROTEIN"/>
    <property type="match status" value="1"/>
</dbReference>
<organism evidence="4 5">
    <name type="scientific">Seminavis robusta</name>
    <dbReference type="NCBI Taxonomy" id="568900"/>
    <lineage>
        <taxon>Eukaryota</taxon>
        <taxon>Sar</taxon>
        <taxon>Stramenopiles</taxon>
        <taxon>Ochrophyta</taxon>
        <taxon>Bacillariophyta</taxon>
        <taxon>Bacillariophyceae</taxon>
        <taxon>Bacillariophycidae</taxon>
        <taxon>Naviculales</taxon>
        <taxon>Naviculaceae</taxon>
        <taxon>Seminavis</taxon>
    </lineage>
</organism>
<feature type="domain" description="J" evidence="3">
    <location>
        <begin position="15"/>
        <end position="80"/>
    </location>
</feature>
<accession>A0A9N8DBM0</accession>
<feature type="compositionally biased region" description="Polar residues" evidence="2">
    <location>
        <begin position="139"/>
        <end position="152"/>
    </location>
</feature>
<sequence>MSQRGYVGGKKAGKDLYKLLEIQQGSTLTEIKTAYKKLALKYHPDRNQGDATKTQRFKDVSEAYTILSHDGRRRQYDLQHGFRYNQNRRTAPPKNYRKVYTPVRPPKSAQFNHDRHYEMHYGRGMMDQAVHDATKRQQQKNGKQTISNSNGYHSPLGQGFSFGHGGINDTMNPYSRGSRQRQQQQQQETVWEYEEGTVFDGDAAKGNVHRREEIIADLNGKRIRRKQQQQAQAQQEMQNNQSAFQAQQQEACLIQ</sequence>
<evidence type="ECO:0000256" key="2">
    <source>
        <dbReference type="SAM" id="MobiDB-lite"/>
    </source>
</evidence>
<gene>
    <name evidence="4" type="ORF">SEMRO_77_G042270.1</name>
</gene>
<feature type="region of interest" description="Disordered" evidence="2">
    <location>
        <begin position="131"/>
        <end position="190"/>
    </location>
</feature>
<dbReference type="AlphaFoldDB" id="A0A9N8DBM0"/>
<protein>
    <submittedName>
        <fullName evidence="4">Protein DnaJ</fullName>
    </submittedName>
</protein>
<keyword evidence="5" id="KW-1185">Reference proteome</keyword>
<reference evidence="4" key="1">
    <citation type="submission" date="2020-06" db="EMBL/GenBank/DDBJ databases">
        <authorList>
            <consortium name="Plant Systems Biology data submission"/>
        </authorList>
    </citation>
    <scope>NUCLEOTIDE SEQUENCE</scope>
    <source>
        <strain evidence="4">D6</strain>
    </source>
</reference>
<feature type="coiled-coil region" evidence="1">
    <location>
        <begin position="223"/>
        <end position="250"/>
    </location>
</feature>
<evidence type="ECO:0000313" key="5">
    <source>
        <dbReference type="Proteomes" id="UP001153069"/>
    </source>
</evidence>
<name>A0A9N8DBM0_9STRA</name>
<evidence type="ECO:0000259" key="3">
    <source>
        <dbReference type="PROSITE" id="PS50076"/>
    </source>
</evidence>
<dbReference type="PANTHER" id="PTHR44272">
    <property type="entry name" value="DNAJ DOMAIN (PROKARYOTIC HEAT SHOCK PROTEIN)"/>
    <property type="match status" value="1"/>
</dbReference>
<feature type="region of interest" description="Disordered" evidence="2">
    <location>
        <begin position="86"/>
        <end position="110"/>
    </location>
</feature>
<dbReference type="Proteomes" id="UP001153069">
    <property type="component" value="Unassembled WGS sequence"/>
</dbReference>
<keyword evidence="1" id="KW-0175">Coiled coil</keyword>
<dbReference type="InterPro" id="IPR036869">
    <property type="entry name" value="J_dom_sf"/>
</dbReference>
<dbReference type="Pfam" id="PF00226">
    <property type="entry name" value="DnaJ"/>
    <property type="match status" value="1"/>
</dbReference>
<dbReference type="InterPro" id="IPR052812">
    <property type="entry name" value="Plant_DnaJ_domain"/>
</dbReference>
<dbReference type="PRINTS" id="PR00625">
    <property type="entry name" value="JDOMAIN"/>
</dbReference>
<dbReference type="InterPro" id="IPR001623">
    <property type="entry name" value="DnaJ_domain"/>
</dbReference>
<evidence type="ECO:0000256" key="1">
    <source>
        <dbReference type="SAM" id="Coils"/>
    </source>
</evidence>
<dbReference type="OrthoDB" id="203484at2759"/>
<proteinExistence type="predicted"/>
<comment type="caution">
    <text evidence="4">The sequence shown here is derived from an EMBL/GenBank/DDBJ whole genome shotgun (WGS) entry which is preliminary data.</text>
</comment>
<dbReference type="EMBL" id="CAICTM010000076">
    <property type="protein sequence ID" value="CAB9500192.1"/>
    <property type="molecule type" value="Genomic_DNA"/>
</dbReference>